<gene>
    <name evidence="1" type="ORF">BSAL_94545</name>
</gene>
<reference evidence="2" key="1">
    <citation type="submission" date="2015-09" db="EMBL/GenBank/DDBJ databases">
        <authorList>
            <consortium name="Pathogen Informatics"/>
        </authorList>
    </citation>
    <scope>NUCLEOTIDE SEQUENCE [LARGE SCALE GENOMIC DNA]</scope>
    <source>
        <strain evidence="2">Lake Konstanz</strain>
    </source>
</reference>
<evidence type="ECO:0000313" key="1">
    <source>
        <dbReference type="EMBL" id="CUG86749.1"/>
    </source>
</evidence>
<accession>A0A0S4J9W7</accession>
<organism evidence="1 2">
    <name type="scientific">Bodo saltans</name>
    <name type="common">Flagellated protozoan</name>
    <dbReference type="NCBI Taxonomy" id="75058"/>
    <lineage>
        <taxon>Eukaryota</taxon>
        <taxon>Discoba</taxon>
        <taxon>Euglenozoa</taxon>
        <taxon>Kinetoplastea</taxon>
        <taxon>Metakinetoplastina</taxon>
        <taxon>Eubodonida</taxon>
        <taxon>Bodonidae</taxon>
        <taxon>Bodo</taxon>
    </lineage>
</organism>
<feature type="non-terminal residue" evidence="1">
    <location>
        <position position="502"/>
    </location>
</feature>
<keyword evidence="2" id="KW-1185">Reference proteome</keyword>
<dbReference type="AlphaFoldDB" id="A0A0S4J9W7"/>
<dbReference type="VEuPathDB" id="TriTrypDB:BSAL_94545"/>
<protein>
    <submittedName>
        <fullName evidence="1">Bodo-specific multi-copy gene family, putative</fullName>
    </submittedName>
</protein>
<name>A0A0S4J9W7_BODSA</name>
<sequence>MFDQLSEELKKIGIPVIKKPPSLHVNAEEYLCKCLNNRKFPCSMPLQDRDDPSDELTFFLEKDYKGSEKRCIISCFSPRGSGKTQFIKHYFFKFHEEAIKHGRVIVRCCDNALNATWMQLVKAGEEGKQPLDHATAGLCELIRSHVQSVTGRDQKLSDYDDSDKAYASWIRETNSHFIIPVGVTMDPLIVLDTCEVLGETDCKHHMHKRKRPGTPYTLLEVFCRAIPAPHKIFVIGCNARMQYGDVAATLANIDKMQPLQPLSEEAHKNAVVSWGQGAKGWGIDEAVCKPIYHWAAGSPRLLIESHSKFSGTMSFANGSVKAVYRCFGEFQKRASSLYPILPEWLPYGVSCLLTSSTKVKVNNADNCIPINPDWKKFLGVSWGEGGTFREAAGRSIGTYVLKDQLFVVPPIIFSDDVMKRLMVEKYVNGKMERVDNALIMPSQLHPYLSSEAAAQLGRSSPTERGNLFEKPFVYAVYARYLLAYWERPDSKWVPLPKVFDGA</sequence>
<evidence type="ECO:0000313" key="2">
    <source>
        <dbReference type="Proteomes" id="UP000051952"/>
    </source>
</evidence>
<proteinExistence type="predicted"/>
<dbReference type="Proteomes" id="UP000051952">
    <property type="component" value="Unassembled WGS sequence"/>
</dbReference>
<dbReference type="EMBL" id="CYKH01001386">
    <property type="protein sequence ID" value="CUG86749.1"/>
    <property type="molecule type" value="Genomic_DNA"/>
</dbReference>